<dbReference type="RefSeq" id="WP_207310216.1">
    <property type="nucleotide sequence ID" value="NZ_SJPG01000001.1"/>
</dbReference>
<dbReference type="Pfam" id="PF08447">
    <property type="entry name" value="PAS_3"/>
    <property type="match status" value="2"/>
</dbReference>
<protein>
    <submittedName>
        <fullName evidence="10">Biofilm dispersion protein BdlA</fullName>
    </submittedName>
</protein>
<feature type="domain" description="PAS" evidence="7">
    <location>
        <begin position="300"/>
        <end position="330"/>
    </location>
</feature>
<sequence>MISTFSSSKNRLKKIVNNQATEVNPQAPDTKKQSIDLKCQLEAINKSMAVIEFNMDGIVLDANENFLKTLGYSLNEVVGQHHRMFCQAEYANSQEYRAFWEKLNRGQYESAEYKRIGKDGKEVWIQASYNPILDENGRCLKVTKFATDITNQVKSKEEAFRLQNLIENSDAAFMMVDRDFVVTYHNKATIDLLTKYQDVLRKVFPSFNLNNLLGTCIDKFHKDPSHQRKMLSDPRNLPYKTDIPLGPLTISLNVTAVYDSKGDYVGNTLEWEDVTEKRSQEARNADYSGQISAISKSQAVIEFNMDGTVISANDNFLSAVGYTLEEIKGKHHRIFCEKDFVESSEYRSFWDKLNRGEYQASEYKRLSKQGNIIWIQASYNPIMDLKGKPYKVVKYATDVTEQKKVLSLVADAAMQLASASAQLKSVSSEMTNNASETCGQANLAANAAQQVNENVQTVASAIEEMNASTREISTNANEAFNVATVAVKVAETTNRTVSQLGVSSAEIGKVVKVINSIAEQTNLLALNATIEAARAGEAGKGFAVVANEVKELAKETARATEDISQKIEAIQSDTTKSVDAIAEITSVISKINEISNTIASAVEEQSATNSEISRSVSEAATGTTGITGNISRVAEAANSTTDGAAESQKSADELSAMAESLRKLLSNFKY</sequence>
<reference evidence="10 11" key="1">
    <citation type="submission" date="2019-02" db="EMBL/GenBank/DDBJ databases">
        <title>Deep-cultivation of Planctomycetes and their phenomic and genomic characterization uncovers novel biology.</title>
        <authorList>
            <person name="Wiegand S."/>
            <person name="Jogler M."/>
            <person name="Boedeker C."/>
            <person name="Pinto D."/>
            <person name="Vollmers J."/>
            <person name="Rivas-Marin E."/>
            <person name="Kohn T."/>
            <person name="Peeters S.H."/>
            <person name="Heuer A."/>
            <person name="Rast P."/>
            <person name="Oberbeckmann S."/>
            <person name="Bunk B."/>
            <person name="Jeske O."/>
            <person name="Meyerdierks A."/>
            <person name="Storesund J.E."/>
            <person name="Kallscheuer N."/>
            <person name="Luecker S."/>
            <person name="Lage O.M."/>
            <person name="Pohl T."/>
            <person name="Merkel B.J."/>
            <person name="Hornburger P."/>
            <person name="Mueller R.-W."/>
            <person name="Bruemmer F."/>
            <person name="Labrenz M."/>
            <person name="Spormann A.M."/>
            <person name="Op Den Camp H."/>
            <person name="Overmann J."/>
            <person name="Amann R."/>
            <person name="Jetten M.S.M."/>
            <person name="Mascher T."/>
            <person name="Medema M.H."/>
            <person name="Devos D.P."/>
            <person name="Kaster A.-K."/>
            <person name="Ovreas L."/>
            <person name="Rohde M."/>
            <person name="Galperin M.Y."/>
            <person name="Jogler C."/>
        </authorList>
    </citation>
    <scope>NUCLEOTIDE SEQUENCE [LARGE SCALE GENOMIC DNA]</scope>
    <source>
        <strain evidence="10 11">Pan54</strain>
    </source>
</reference>
<proteinExistence type="inferred from homology"/>
<comment type="similarity">
    <text evidence="4">Belongs to the methyl-accepting chemotaxis (MCP) protein family.</text>
</comment>
<keyword evidence="3 5" id="KW-0807">Transducer</keyword>
<dbReference type="PANTHER" id="PTHR32089:SF112">
    <property type="entry name" value="LYSOZYME-LIKE PROTEIN-RELATED"/>
    <property type="match status" value="1"/>
</dbReference>
<evidence type="ECO:0000256" key="2">
    <source>
        <dbReference type="ARBA" id="ARBA00022519"/>
    </source>
</evidence>
<dbReference type="Proteomes" id="UP000316095">
    <property type="component" value="Unassembled WGS sequence"/>
</dbReference>
<name>A0A5C5XPJ6_9PLAN</name>
<keyword evidence="2" id="KW-0997">Cell inner membrane</keyword>
<dbReference type="InterPro" id="IPR000700">
    <property type="entry name" value="PAS-assoc_C"/>
</dbReference>
<dbReference type="GO" id="GO:0005886">
    <property type="term" value="C:plasma membrane"/>
    <property type="evidence" value="ECO:0007669"/>
    <property type="project" value="UniProtKB-SubCell"/>
</dbReference>
<dbReference type="InterPro" id="IPR004090">
    <property type="entry name" value="Chemotax_Me-accpt_rcpt"/>
</dbReference>
<dbReference type="GO" id="GO:0004888">
    <property type="term" value="F:transmembrane signaling receptor activity"/>
    <property type="evidence" value="ECO:0007669"/>
    <property type="project" value="InterPro"/>
</dbReference>
<dbReference type="SMART" id="SM00283">
    <property type="entry name" value="MA"/>
    <property type="match status" value="1"/>
</dbReference>
<feature type="domain" description="PAS" evidence="7">
    <location>
        <begin position="50"/>
        <end position="80"/>
    </location>
</feature>
<dbReference type="InterPro" id="IPR004089">
    <property type="entry name" value="MCPsignal_dom"/>
</dbReference>
<dbReference type="SMART" id="SM00091">
    <property type="entry name" value="PAS"/>
    <property type="match status" value="3"/>
</dbReference>
<dbReference type="PROSITE" id="PS50192">
    <property type="entry name" value="T_SNARE"/>
    <property type="match status" value="1"/>
</dbReference>
<dbReference type="GO" id="GO:0006935">
    <property type="term" value="P:chemotaxis"/>
    <property type="evidence" value="ECO:0007669"/>
    <property type="project" value="InterPro"/>
</dbReference>
<dbReference type="PRINTS" id="PR00260">
    <property type="entry name" value="CHEMTRNSDUCR"/>
</dbReference>
<dbReference type="Gene3D" id="3.30.450.20">
    <property type="entry name" value="PAS domain"/>
    <property type="match status" value="3"/>
</dbReference>
<dbReference type="InterPro" id="IPR001610">
    <property type="entry name" value="PAC"/>
</dbReference>
<keyword evidence="2" id="KW-1003">Cell membrane</keyword>
<dbReference type="GO" id="GO:0007165">
    <property type="term" value="P:signal transduction"/>
    <property type="evidence" value="ECO:0007669"/>
    <property type="project" value="UniProtKB-KW"/>
</dbReference>
<dbReference type="EMBL" id="SJPG01000001">
    <property type="protein sequence ID" value="TWT64313.1"/>
    <property type="molecule type" value="Genomic_DNA"/>
</dbReference>
<evidence type="ECO:0000256" key="3">
    <source>
        <dbReference type="ARBA" id="ARBA00023224"/>
    </source>
</evidence>
<evidence type="ECO:0000259" key="9">
    <source>
        <dbReference type="PROSITE" id="PS50192"/>
    </source>
</evidence>
<accession>A0A5C5XPJ6</accession>
<dbReference type="AlphaFoldDB" id="A0A5C5XPJ6"/>
<dbReference type="Gene3D" id="1.10.287.950">
    <property type="entry name" value="Methyl-accepting chemotaxis protein"/>
    <property type="match status" value="1"/>
</dbReference>
<evidence type="ECO:0000256" key="5">
    <source>
        <dbReference type="PROSITE-ProRule" id="PRU00284"/>
    </source>
</evidence>
<dbReference type="CDD" id="cd11386">
    <property type="entry name" value="MCP_signal"/>
    <property type="match status" value="1"/>
</dbReference>
<organism evidence="10 11">
    <name type="scientific">Rubinisphaera italica</name>
    <dbReference type="NCBI Taxonomy" id="2527969"/>
    <lineage>
        <taxon>Bacteria</taxon>
        <taxon>Pseudomonadati</taxon>
        <taxon>Planctomycetota</taxon>
        <taxon>Planctomycetia</taxon>
        <taxon>Planctomycetales</taxon>
        <taxon>Planctomycetaceae</taxon>
        <taxon>Rubinisphaera</taxon>
    </lineage>
</organism>
<dbReference type="PANTHER" id="PTHR32089">
    <property type="entry name" value="METHYL-ACCEPTING CHEMOTAXIS PROTEIN MCPB"/>
    <property type="match status" value="1"/>
</dbReference>
<dbReference type="InterPro" id="IPR000727">
    <property type="entry name" value="T_SNARE_dom"/>
</dbReference>
<evidence type="ECO:0000259" key="8">
    <source>
        <dbReference type="PROSITE" id="PS50113"/>
    </source>
</evidence>
<dbReference type="CDD" id="cd00130">
    <property type="entry name" value="PAS"/>
    <property type="match status" value="2"/>
</dbReference>
<dbReference type="Pfam" id="PF13188">
    <property type="entry name" value="PAS_8"/>
    <property type="match status" value="1"/>
</dbReference>
<dbReference type="InterPro" id="IPR035965">
    <property type="entry name" value="PAS-like_dom_sf"/>
</dbReference>
<feature type="domain" description="T-SNARE coiled-coil homology" evidence="9">
    <location>
        <begin position="571"/>
        <end position="633"/>
    </location>
</feature>
<feature type="domain" description="Methyl-accepting transducer" evidence="6">
    <location>
        <begin position="412"/>
        <end position="655"/>
    </location>
</feature>
<dbReference type="SMART" id="SM00086">
    <property type="entry name" value="PAC"/>
    <property type="match status" value="2"/>
</dbReference>
<gene>
    <name evidence="10" type="primary">bdlA</name>
    <name evidence="10" type="ORF">Pan54_50750</name>
</gene>
<dbReference type="Pfam" id="PF00015">
    <property type="entry name" value="MCPsignal"/>
    <property type="match status" value="1"/>
</dbReference>
<dbReference type="PROSITE" id="PS50112">
    <property type="entry name" value="PAS"/>
    <property type="match status" value="2"/>
</dbReference>
<evidence type="ECO:0000256" key="4">
    <source>
        <dbReference type="ARBA" id="ARBA00029447"/>
    </source>
</evidence>
<evidence type="ECO:0000256" key="1">
    <source>
        <dbReference type="ARBA" id="ARBA00004429"/>
    </source>
</evidence>
<dbReference type="PROSITE" id="PS50113">
    <property type="entry name" value="PAC"/>
    <property type="match status" value="2"/>
</dbReference>
<keyword evidence="2" id="KW-0472">Membrane</keyword>
<dbReference type="SUPFAM" id="SSF58104">
    <property type="entry name" value="Methyl-accepting chemotaxis protein (MCP) signaling domain"/>
    <property type="match status" value="1"/>
</dbReference>
<dbReference type="SUPFAM" id="SSF55785">
    <property type="entry name" value="PYP-like sensor domain (PAS domain)"/>
    <property type="match status" value="2"/>
</dbReference>
<dbReference type="InterPro" id="IPR013655">
    <property type="entry name" value="PAS_fold_3"/>
</dbReference>
<comment type="caution">
    <text evidence="10">The sequence shown here is derived from an EMBL/GenBank/DDBJ whole genome shotgun (WGS) entry which is preliminary data.</text>
</comment>
<evidence type="ECO:0000313" key="11">
    <source>
        <dbReference type="Proteomes" id="UP000316095"/>
    </source>
</evidence>
<evidence type="ECO:0000313" key="10">
    <source>
        <dbReference type="EMBL" id="TWT64313.1"/>
    </source>
</evidence>
<dbReference type="InterPro" id="IPR000014">
    <property type="entry name" value="PAS"/>
</dbReference>
<feature type="domain" description="PAC" evidence="8">
    <location>
        <begin position="359"/>
        <end position="411"/>
    </location>
</feature>
<feature type="domain" description="PAC" evidence="8">
    <location>
        <begin position="109"/>
        <end position="161"/>
    </location>
</feature>
<dbReference type="NCBIfam" id="TIGR00229">
    <property type="entry name" value="sensory_box"/>
    <property type="match status" value="2"/>
</dbReference>
<keyword evidence="11" id="KW-1185">Reference proteome</keyword>
<comment type="subcellular location">
    <subcellularLocation>
        <location evidence="1">Cell inner membrane</location>
        <topology evidence="1">Multi-pass membrane protein</topology>
    </subcellularLocation>
</comment>
<dbReference type="PROSITE" id="PS50111">
    <property type="entry name" value="CHEMOTAXIS_TRANSDUC_2"/>
    <property type="match status" value="1"/>
</dbReference>
<evidence type="ECO:0000259" key="6">
    <source>
        <dbReference type="PROSITE" id="PS50111"/>
    </source>
</evidence>
<evidence type="ECO:0000259" key="7">
    <source>
        <dbReference type="PROSITE" id="PS50112"/>
    </source>
</evidence>